<proteinExistence type="predicted"/>
<accession>A0A673H4N7</accession>
<evidence type="ECO:0000313" key="2">
    <source>
        <dbReference type="Ensembl" id="ENSSRHP00000021482.1"/>
    </source>
</evidence>
<reference evidence="2" key="2">
    <citation type="submission" date="2025-09" db="UniProtKB">
        <authorList>
            <consortium name="Ensembl"/>
        </authorList>
    </citation>
    <scope>IDENTIFICATION</scope>
</reference>
<dbReference type="Ensembl" id="ENSSRHT00000022154.1">
    <property type="protein sequence ID" value="ENSSRHP00000021482.1"/>
    <property type="gene ID" value="ENSSRHG00000011429.1"/>
</dbReference>
<dbReference type="AlphaFoldDB" id="A0A673H4N7"/>
<reference evidence="2" key="1">
    <citation type="submission" date="2025-08" db="UniProtKB">
        <authorList>
            <consortium name="Ensembl"/>
        </authorList>
    </citation>
    <scope>IDENTIFICATION</scope>
</reference>
<dbReference type="InterPro" id="IPR027417">
    <property type="entry name" value="P-loop_NTPase"/>
</dbReference>
<evidence type="ECO:0000259" key="1">
    <source>
        <dbReference type="Pfam" id="PF13191"/>
    </source>
</evidence>
<keyword evidence="3" id="KW-1185">Reference proteome</keyword>
<organism evidence="2 3">
    <name type="scientific">Sinocyclocheilus rhinocerous</name>
    <dbReference type="NCBI Taxonomy" id="307959"/>
    <lineage>
        <taxon>Eukaryota</taxon>
        <taxon>Metazoa</taxon>
        <taxon>Chordata</taxon>
        <taxon>Craniata</taxon>
        <taxon>Vertebrata</taxon>
        <taxon>Euteleostomi</taxon>
        <taxon>Actinopterygii</taxon>
        <taxon>Neopterygii</taxon>
        <taxon>Teleostei</taxon>
        <taxon>Ostariophysi</taxon>
        <taxon>Cypriniformes</taxon>
        <taxon>Cyprinidae</taxon>
        <taxon>Cyprininae</taxon>
        <taxon>Sinocyclocheilus</taxon>
    </lineage>
</organism>
<name>A0A673H4N7_9TELE</name>
<protein>
    <recommendedName>
        <fullName evidence="1">Orc1-like AAA ATPase domain-containing protein</fullName>
    </recommendedName>
</protein>
<dbReference type="Pfam" id="PF13191">
    <property type="entry name" value="AAA_16"/>
    <property type="match status" value="1"/>
</dbReference>
<evidence type="ECO:0000313" key="3">
    <source>
        <dbReference type="Proteomes" id="UP000472270"/>
    </source>
</evidence>
<dbReference type="InterPro" id="IPR041664">
    <property type="entry name" value="AAA_16"/>
</dbReference>
<dbReference type="Gene3D" id="3.40.50.300">
    <property type="entry name" value="P-loop containing nucleotide triphosphate hydrolases"/>
    <property type="match status" value="1"/>
</dbReference>
<dbReference type="Proteomes" id="UP000472270">
    <property type="component" value="Unassembled WGS sequence"/>
</dbReference>
<sequence>HTALWLTDCHAETQLKSLLSLMGQVNQYSYPSIFIYGHRATGKSHVVLSIMKDLEVRTEIVLCFVQIPTLAVIALDHLTTYMTYFLYLGQVFK</sequence>
<feature type="domain" description="Orc1-like AAA ATPase" evidence="1">
    <location>
        <begin position="12"/>
        <end position="67"/>
    </location>
</feature>